<dbReference type="SUPFAM" id="SSF51182">
    <property type="entry name" value="RmlC-like cupins"/>
    <property type="match status" value="1"/>
</dbReference>
<dbReference type="PANTHER" id="PTHR35848">
    <property type="entry name" value="OXALATE-BINDING PROTEIN"/>
    <property type="match status" value="1"/>
</dbReference>
<keyword evidence="1" id="KW-0479">Metal-binding</keyword>
<dbReference type="Gene3D" id="2.60.120.10">
    <property type="entry name" value="Jelly Rolls"/>
    <property type="match status" value="1"/>
</dbReference>
<dbReference type="GO" id="GO:0046872">
    <property type="term" value="F:metal ion binding"/>
    <property type="evidence" value="ECO:0007669"/>
    <property type="project" value="UniProtKB-KW"/>
</dbReference>
<proteinExistence type="predicted"/>
<evidence type="ECO:0000259" key="2">
    <source>
        <dbReference type="Pfam" id="PF07883"/>
    </source>
</evidence>
<dbReference type="InterPro" id="IPR013096">
    <property type="entry name" value="Cupin_2"/>
</dbReference>
<dbReference type="EMBL" id="ARYJ01000004">
    <property type="protein sequence ID" value="KCZ89201.1"/>
    <property type="molecule type" value="Genomic_DNA"/>
</dbReference>
<gene>
    <name evidence="3" type="ORF">HJA_07887</name>
</gene>
<evidence type="ECO:0000256" key="1">
    <source>
        <dbReference type="ARBA" id="ARBA00022723"/>
    </source>
</evidence>
<dbReference type="RefSeq" id="WP_035580857.1">
    <property type="nucleotide sequence ID" value="NZ_ARYJ01000004.1"/>
</dbReference>
<dbReference type="eggNOG" id="COG3837">
    <property type="taxonomic scope" value="Bacteria"/>
</dbReference>
<protein>
    <recommendedName>
        <fullName evidence="2">Cupin type-2 domain-containing protein</fullName>
    </recommendedName>
</protein>
<comment type="caution">
    <text evidence="3">The sequence shown here is derived from an EMBL/GenBank/DDBJ whole genome shotgun (WGS) entry which is preliminary data.</text>
</comment>
<reference evidence="3 4" key="1">
    <citation type="journal article" date="2014" name="Antonie Van Leeuwenhoek">
        <title>Hyphomonas beringensis sp. nov. and Hyphomonas chukchiensis sp. nov., isolated from surface seawater of the Bering Sea and Chukchi Sea.</title>
        <authorList>
            <person name="Li C."/>
            <person name="Lai Q."/>
            <person name="Li G."/>
            <person name="Dong C."/>
            <person name="Wang J."/>
            <person name="Liao Y."/>
            <person name="Shao Z."/>
        </authorList>
    </citation>
    <scope>NUCLEOTIDE SEQUENCE [LARGE SCALE GENOMIC DNA]</scope>
    <source>
        <strain evidence="3 4">VP2</strain>
    </source>
</reference>
<name>A0A059FF83_9PROT</name>
<feature type="domain" description="Cupin type-2" evidence="2">
    <location>
        <begin position="45"/>
        <end position="117"/>
    </location>
</feature>
<dbReference type="AlphaFoldDB" id="A0A059FF83"/>
<organism evidence="3 4">
    <name type="scientific">Hyphomonas jannaschiana VP2</name>
    <dbReference type="NCBI Taxonomy" id="1280952"/>
    <lineage>
        <taxon>Bacteria</taxon>
        <taxon>Pseudomonadati</taxon>
        <taxon>Pseudomonadota</taxon>
        <taxon>Alphaproteobacteria</taxon>
        <taxon>Hyphomonadales</taxon>
        <taxon>Hyphomonadaceae</taxon>
        <taxon>Hyphomonas</taxon>
    </lineage>
</organism>
<dbReference type="PANTHER" id="PTHR35848:SF6">
    <property type="entry name" value="CUPIN TYPE-2 DOMAIN-CONTAINING PROTEIN"/>
    <property type="match status" value="1"/>
</dbReference>
<evidence type="ECO:0000313" key="4">
    <source>
        <dbReference type="Proteomes" id="UP000024816"/>
    </source>
</evidence>
<dbReference type="InterPro" id="IPR011051">
    <property type="entry name" value="RmlC_Cupin_sf"/>
</dbReference>
<keyword evidence="4" id="KW-1185">Reference proteome</keyword>
<dbReference type="PATRIC" id="fig|1280952.3.peg.1565"/>
<dbReference type="STRING" id="1280952.HJA_07887"/>
<dbReference type="InterPro" id="IPR014710">
    <property type="entry name" value="RmlC-like_jellyroll"/>
</dbReference>
<dbReference type="InterPro" id="IPR051610">
    <property type="entry name" value="GPI/OXD"/>
</dbReference>
<evidence type="ECO:0000313" key="3">
    <source>
        <dbReference type="EMBL" id="KCZ89201.1"/>
    </source>
</evidence>
<accession>A0A059FF83</accession>
<dbReference type="CDD" id="cd02224">
    <property type="entry name" value="cupin_SPO2919-like"/>
    <property type="match status" value="1"/>
</dbReference>
<dbReference type="Proteomes" id="UP000024816">
    <property type="component" value="Unassembled WGS sequence"/>
</dbReference>
<sequence length="168" mass="18498">MTEKLNPIARLDELPLEPFEQGEHYRSLDADISDRVGLTQIGAALCIVPPGKSACPFHNHHAEDEMFVILEGEGTYRFGPDSYGVQAGDVLGAPRGGPAHAHKLTNTGSIPLKYVAISSKSDTEICEYPDSGKFLATTRLPGKRERMFRYVGRQESEVDYWEGETSAD</sequence>
<dbReference type="OrthoDB" id="116921at2"/>
<dbReference type="Pfam" id="PF07883">
    <property type="entry name" value="Cupin_2"/>
    <property type="match status" value="1"/>
</dbReference>